<keyword evidence="9 14" id="KW-0472">Membrane</keyword>
<dbReference type="Proteomes" id="UP000298340">
    <property type="component" value="Unassembled WGS sequence"/>
</dbReference>
<evidence type="ECO:0000256" key="12">
    <source>
        <dbReference type="ARBA" id="ARBA00039702"/>
    </source>
</evidence>
<keyword evidence="5" id="KW-0762">Sugar transport</keyword>
<feature type="transmembrane region" description="Helical" evidence="14">
    <location>
        <begin position="85"/>
        <end position="103"/>
    </location>
</feature>
<dbReference type="GO" id="GO:0009401">
    <property type="term" value="P:phosphoenolpyruvate-dependent sugar phosphotransferase system"/>
    <property type="evidence" value="ECO:0007669"/>
    <property type="project" value="UniProtKB-KW"/>
</dbReference>
<comment type="similarity">
    <text evidence="11">Belongs to the UlaA family.</text>
</comment>
<evidence type="ECO:0000256" key="6">
    <source>
        <dbReference type="ARBA" id="ARBA00022683"/>
    </source>
</evidence>
<dbReference type="Pfam" id="PF03611">
    <property type="entry name" value="EIIC-GAT"/>
    <property type="match status" value="1"/>
</dbReference>
<evidence type="ECO:0000256" key="5">
    <source>
        <dbReference type="ARBA" id="ARBA00022597"/>
    </source>
</evidence>
<organism evidence="15 16">
    <name type="scientific">Flavobacterium circumlabens</name>
    <dbReference type="NCBI Taxonomy" id="2133765"/>
    <lineage>
        <taxon>Bacteria</taxon>
        <taxon>Pseudomonadati</taxon>
        <taxon>Bacteroidota</taxon>
        <taxon>Flavobacteriia</taxon>
        <taxon>Flavobacteriales</taxon>
        <taxon>Flavobacteriaceae</taxon>
        <taxon>Flavobacterium</taxon>
    </lineage>
</organism>
<feature type="non-terminal residue" evidence="15">
    <location>
        <position position="1"/>
    </location>
</feature>
<keyword evidence="7 14" id="KW-0812">Transmembrane</keyword>
<proteinExistence type="inferred from homology"/>
<dbReference type="PANTHER" id="PTHR33843:SF4">
    <property type="entry name" value="ASCORBATE-SPECIFIC PTS SYSTEM EIIC COMPONENT"/>
    <property type="match status" value="1"/>
</dbReference>
<reference evidence="15 16" key="1">
    <citation type="journal article" date="2018" name="Syst. Appl. Microbiol.">
        <title>Flavobacterium circumlabens sp. nov. and Flavobacterium cupreum sp. nov., two psychrotrophic species isolated from Antarctic environmental samples.</title>
        <authorList>
            <person name="Kralova S."/>
            <person name="Busse H.J."/>
            <person name="Svec P."/>
            <person name="Maslanova I."/>
            <person name="Stankova E."/>
            <person name="Bartak M."/>
            <person name="Sedlacek I."/>
        </authorList>
    </citation>
    <scope>NUCLEOTIDE SEQUENCE [LARGE SCALE GENOMIC DNA]</scope>
    <source>
        <strain evidence="15 16">CCM 8828</strain>
    </source>
</reference>
<evidence type="ECO:0000256" key="13">
    <source>
        <dbReference type="ARBA" id="ARBA00042859"/>
    </source>
</evidence>
<dbReference type="PANTHER" id="PTHR33843">
    <property type="entry name" value="ASCORBATE-SPECIFIC PTS SYSTEM EIIC COMPONENT"/>
    <property type="match status" value="1"/>
</dbReference>
<evidence type="ECO:0000256" key="11">
    <source>
        <dbReference type="ARBA" id="ARBA00038218"/>
    </source>
</evidence>
<feature type="transmembrane region" description="Helical" evidence="14">
    <location>
        <begin position="31"/>
        <end position="51"/>
    </location>
</feature>
<keyword evidence="8 14" id="KW-1133">Transmembrane helix</keyword>
<evidence type="ECO:0000256" key="4">
    <source>
        <dbReference type="ARBA" id="ARBA00022475"/>
    </source>
</evidence>
<evidence type="ECO:0000256" key="14">
    <source>
        <dbReference type="SAM" id="Phobius"/>
    </source>
</evidence>
<evidence type="ECO:0000256" key="3">
    <source>
        <dbReference type="ARBA" id="ARBA00022448"/>
    </source>
</evidence>
<evidence type="ECO:0000313" key="15">
    <source>
        <dbReference type="EMBL" id="TEB40664.1"/>
    </source>
</evidence>
<evidence type="ECO:0000313" key="16">
    <source>
        <dbReference type="Proteomes" id="UP000298340"/>
    </source>
</evidence>
<dbReference type="InterPro" id="IPR004703">
    <property type="entry name" value="PTS_sugar-sp_permease"/>
</dbReference>
<dbReference type="GO" id="GO:0005886">
    <property type="term" value="C:plasma membrane"/>
    <property type="evidence" value="ECO:0007669"/>
    <property type="project" value="UniProtKB-SubCell"/>
</dbReference>
<evidence type="ECO:0000256" key="1">
    <source>
        <dbReference type="ARBA" id="ARBA00004651"/>
    </source>
</evidence>
<keyword evidence="4" id="KW-1003">Cell membrane</keyword>
<dbReference type="InterPro" id="IPR051562">
    <property type="entry name" value="Ascorbate-PTS_EIIC"/>
</dbReference>
<evidence type="ECO:0000256" key="7">
    <source>
        <dbReference type="ARBA" id="ARBA00022692"/>
    </source>
</evidence>
<dbReference type="EMBL" id="QWDN01001046">
    <property type="protein sequence ID" value="TEB40664.1"/>
    <property type="molecule type" value="Genomic_DNA"/>
</dbReference>
<comment type="caution">
    <text evidence="15">The sequence shown here is derived from an EMBL/GenBank/DDBJ whole genome shotgun (WGS) entry which is preliminary data.</text>
</comment>
<feature type="non-terminal residue" evidence="15">
    <location>
        <position position="104"/>
    </location>
</feature>
<comment type="subunit">
    <text evidence="2">Homodimer.</text>
</comment>
<name>A0A4Y7U301_9FLAO</name>
<evidence type="ECO:0000256" key="2">
    <source>
        <dbReference type="ARBA" id="ARBA00011738"/>
    </source>
</evidence>
<evidence type="ECO:0000256" key="10">
    <source>
        <dbReference type="ARBA" id="ARBA00037387"/>
    </source>
</evidence>
<protein>
    <recommendedName>
        <fullName evidence="12">Ascorbate-specific PTS system EIIC component</fullName>
    </recommendedName>
    <alternativeName>
        <fullName evidence="13">Ascorbate-specific permease IIC component UlaA</fullName>
    </alternativeName>
</protein>
<evidence type="ECO:0000256" key="8">
    <source>
        <dbReference type="ARBA" id="ARBA00022989"/>
    </source>
</evidence>
<comment type="subcellular location">
    <subcellularLocation>
        <location evidence="1">Cell membrane</location>
        <topology evidence="1">Multi-pass membrane protein</topology>
    </subcellularLocation>
</comment>
<sequence>AAIIVALIAMLGLILQKKTPGQIISGSFKTLLGFQVLTAGSAIIVGSLTYFGKIFSQGFNMEGIVPSIEAINGQAMGDLGLGREIAFTFLAIFIFNILIARFTP</sequence>
<accession>A0A4Y7U301</accession>
<keyword evidence="3" id="KW-0813">Transport</keyword>
<dbReference type="AlphaFoldDB" id="A0A4Y7U301"/>
<keyword evidence="6" id="KW-0598">Phosphotransferase system</keyword>
<comment type="function">
    <text evidence="10">The phosphoenolpyruvate-dependent sugar phosphotransferase system (sugar PTS), a major carbohydrate active transport system, catalyzes the phosphorylation of incoming sugar substrates concomitantly with their translocation across the cell membrane. The enzyme II UlaABC PTS system is involved in ascorbate transport.</text>
</comment>
<evidence type="ECO:0000256" key="9">
    <source>
        <dbReference type="ARBA" id="ARBA00023136"/>
    </source>
</evidence>
<gene>
    <name evidence="15" type="ORF">D0809_29460</name>
</gene>